<dbReference type="EMBL" id="DXAK01000040">
    <property type="protein sequence ID" value="HJA06938.1"/>
    <property type="molecule type" value="Genomic_DNA"/>
</dbReference>
<comment type="caution">
    <text evidence="1">The sequence shown here is derived from an EMBL/GenBank/DDBJ whole genome shotgun (WGS) entry which is preliminary data.</text>
</comment>
<reference evidence="1" key="2">
    <citation type="submission" date="2021-04" db="EMBL/GenBank/DDBJ databases">
        <authorList>
            <person name="Gilroy R."/>
        </authorList>
    </citation>
    <scope>NUCLEOTIDE SEQUENCE</scope>
    <source>
        <strain evidence="1">ChiSjej2B20-11307</strain>
    </source>
</reference>
<dbReference type="Gene3D" id="3.40.50.10850">
    <property type="entry name" value="Ntrc-like two-domain protein"/>
    <property type="match status" value="1"/>
</dbReference>
<organism evidence="1 2">
    <name type="scientific">Candidatus Mediterraneibacter pullicola</name>
    <dbReference type="NCBI Taxonomy" id="2838682"/>
    <lineage>
        <taxon>Bacteria</taxon>
        <taxon>Bacillati</taxon>
        <taxon>Bacillota</taxon>
        <taxon>Clostridia</taxon>
        <taxon>Lachnospirales</taxon>
        <taxon>Lachnospiraceae</taxon>
        <taxon>Mediterraneibacter</taxon>
    </lineage>
</organism>
<name>A0A9D2H991_9FIRM</name>
<protein>
    <submittedName>
        <fullName evidence="1">Uncharacterized protein</fullName>
    </submittedName>
</protein>
<gene>
    <name evidence="1" type="ORF">H9798_07355</name>
</gene>
<dbReference type="InterPro" id="IPR027417">
    <property type="entry name" value="P-loop_NTPase"/>
</dbReference>
<sequence length="330" mass="37621">MSEEKLTGAPVIFAVCDTQEEYAEQLFGILPEKLEGDYQFHLFHDAGNMKEYLEHTSAEVILLGEECKEKTIREARAGQKIILTEDPNRRELWGYPCVFRYQPVGRIAGKINRILKKEEKKSRVRIRDEPVEKTVSLVRGLIGVYSPIHRIGKTRFALQLGQKIAKHVPVLYINMEGYAGGDYYFKESTDKDLGDLLYCIKQEQDNYGLKISMMAGQLGNLDYIKPMKNEQDLRAVSGGEWLSLLDLIFEKCIYETVILDLGDAVSGLYDVLKKCSRVYTLYLNEEAAQAKLRQYEENLRETGYASVLEHTVKKQAGGNTKRTEKTGAIQ</sequence>
<reference evidence="1" key="1">
    <citation type="journal article" date="2021" name="PeerJ">
        <title>Extensive microbial diversity within the chicken gut microbiome revealed by metagenomics and culture.</title>
        <authorList>
            <person name="Gilroy R."/>
            <person name="Ravi A."/>
            <person name="Getino M."/>
            <person name="Pursley I."/>
            <person name="Horton D.L."/>
            <person name="Alikhan N.F."/>
            <person name="Baker D."/>
            <person name="Gharbi K."/>
            <person name="Hall N."/>
            <person name="Watson M."/>
            <person name="Adriaenssens E.M."/>
            <person name="Foster-Nyarko E."/>
            <person name="Jarju S."/>
            <person name="Secka A."/>
            <person name="Antonio M."/>
            <person name="Oren A."/>
            <person name="Chaudhuri R.R."/>
            <person name="La Ragione R."/>
            <person name="Hildebrand F."/>
            <person name="Pallen M.J."/>
        </authorList>
    </citation>
    <scope>NUCLEOTIDE SEQUENCE</scope>
    <source>
        <strain evidence="1">ChiSjej2B20-11307</strain>
    </source>
</reference>
<dbReference type="Proteomes" id="UP000824223">
    <property type="component" value="Unassembled WGS sequence"/>
</dbReference>
<evidence type="ECO:0000313" key="2">
    <source>
        <dbReference type="Proteomes" id="UP000824223"/>
    </source>
</evidence>
<accession>A0A9D2H991</accession>
<evidence type="ECO:0000313" key="1">
    <source>
        <dbReference type="EMBL" id="HJA06938.1"/>
    </source>
</evidence>
<dbReference type="Gene3D" id="3.40.50.300">
    <property type="entry name" value="P-loop containing nucleotide triphosphate hydrolases"/>
    <property type="match status" value="1"/>
</dbReference>
<dbReference type="AlphaFoldDB" id="A0A9D2H991"/>
<proteinExistence type="predicted"/>